<keyword evidence="1" id="KW-0732">Signal</keyword>
<evidence type="ECO:0008006" key="4">
    <source>
        <dbReference type="Google" id="ProtNLM"/>
    </source>
</evidence>
<reference evidence="2 3" key="1">
    <citation type="submission" date="2019-03" db="EMBL/GenBank/DDBJ databases">
        <title>Genomic Encyclopedia of Type Strains, Phase IV (KMG-IV): sequencing the most valuable type-strain genomes for metagenomic binning, comparative biology and taxonomic classification.</title>
        <authorList>
            <person name="Goeker M."/>
        </authorList>
    </citation>
    <scope>NUCLEOTIDE SEQUENCE [LARGE SCALE GENOMIC DNA]</scope>
    <source>
        <strain evidence="2 3">DSM 103792</strain>
    </source>
</reference>
<evidence type="ECO:0000313" key="2">
    <source>
        <dbReference type="EMBL" id="TDQ49056.1"/>
    </source>
</evidence>
<dbReference type="AlphaFoldDB" id="A0A4R6US40"/>
<organism evidence="2 3">
    <name type="scientific">Permianibacter aggregans</name>
    <dbReference type="NCBI Taxonomy" id="1510150"/>
    <lineage>
        <taxon>Bacteria</taxon>
        <taxon>Pseudomonadati</taxon>
        <taxon>Pseudomonadota</taxon>
        <taxon>Gammaproteobacteria</taxon>
        <taxon>Pseudomonadales</taxon>
        <taxon>Pseudomonadaceae</taxon>
        <taxon>Permianibacter</taxon>
    </lineage>
</organism>
<evidence type="ECO:0000256" key="1">
    <source>
        <dbReference type="SAM" id="SignalP"/>
    </source>
</evidence>
<protein>
    <recommendedName>
        <fullName evidence="4">Membrane-bound lysozyme inhibitor of c-type lysozyme MliC</fullName>
    </recommendedName>
</protein>
<dbReference type="RefSeq" id="WP_133589333.1">
    <property type="nucleotide sequence ID" value="NZ_CP037953.1"/>
</dbReference>
<gene>
    <name evidence="2" type="ORF">EV696_10530</name>
</gene>
<accession>A0A4R6US40</accession>
<proteinExistence type="predicted"/>
<evidence type="ECO:0000313" key="3">
    <source>
        <dbReference type="Proteomes" id="UP000295375"/>
    </source>
</evidence>
<dbReference type="PROSITE" id="PS51257">
    <property type="entry name" value="PROKAR_LIPOPROTEIN"/>
    <property type="match status" value="1"/>
</dbReference>
<feature type="chain" id="PRO_5020426157" description="Membrane-bound lysozyme inhibitor of c-type lysozyme MliC" evidence="1">
    <location>
        <begin position="18"/>
        <end position="118"/>
    </location>
</feature>
<name>A0A4R6US40_9GAMM</name>
<dbReference type="EMBL" id="SNYM01000005">
    <property type="protein sequence ID" value="TDQ49056.1"/>
    <property type="molecule type" value="Genomic_DNA"/>
</dbReference>
<sequence length="118" mass="12921">MRTAMLSCALVGLAACAHTPTQSEPAKLNAPSQACVQLIQQFAERVTGQPVTLGHSIFAERDTLLLEPQAALQIDGRVRGRPEMLWLRKTDGQCVVQHPRTEAQQVLKDCSCKALDQQ</sequence>
<comment type="caution">
    <text evidence="2">The sequence shown here is derived from an EMBL/GenBank/DDBJ whole genome shotgun (WGS) entry which is preliminary data.</text>
</comment>
<keyword evidence="3" id="KW-1185">Reference proteome</keyword>
<dbReference type="Proteomes" id="UP000295375">
    <property type="component" value="Unassembled WGS sequence"/>
</dbReference>
<feature type="signal peptide" evidence="1">
    <location>
        <begin position="1"/>
        <end position="17"/>
    </location>
</feature>